<sequence>TENKKKQDDNNNQAQQQTLKKQGVAIAYSTGPGERKEYAGTLPLCNKFKFHHNGQCTVMCVNYKRVGHLTRDCRSPVATNNHRNPTCYQCGNQGHYRSDCSELKNQDHVNQARCIGARGMVHALEGGETN</sequence>
<accession>A0A699JK73</accession>
<keyword evidence="4" id="KW-0548">Nucleotidyltransferase</keyword>
<feature type="non-terminal residue" evidence="4">
    <location>
        <position position="1"/>
    </location>
</feature>
<dbReference type="Gene3D" id="4.10.60.10">
    <property type="entry name" value="Zinc finger, CCHC-type"/>
    <property type="match status" value="1"/>
</dbReference>
<dbReference type="AlphaFoldDB" id="A0A699JK73"/>
<dbReference type="Pfam" id="PF00098">
    <property type="entry name" value="zf-CCHC"/>
    <property type="match status" value="1"/>
</dbReference>
<name>A0A699JK73_TANCI</name>
<organism evidence="4">
    <name type="scientific">Tanacetum cinerariifolium</name>
    <name type="common">Dalmatian daisy</name>
    <name type="synonym">Chrysanthemum cinerariifolium</name>
    <dbReference type="NCBI Taxonomy" id="118510"/>
    <lineage>
        <taxon>Eukaryota</taxon>
        <taxon>Viridiplantae</taxon>
        <taxon>Streptophyta</taxon>
        <taxon>Embryophyta</taxon>
        <taxon>Tracheophyta</taxon>
        <taxon>Spermatophyta</taxon>
        <taxon>Magnoliopsida</taxon>
        <taxon>eudicotyledons</taxon>
        <taxon>Gunneridae</taxon>
        <taxon>Pentapetalae</taxon>
        <taxon>asterids</taxon>
        <taxon>campanulids</taxon>
        <taxon>Asterales</taxon>
        <taxon>Asteraceae</taxon>
        <taxon>Asteroideae</taxon>
        <taxon>Anthemideae</taxon>
        <taxon>Anthemidinae</taxon>
        <taxon>Tanacetum</taxon>
    </lineage>
</organism>
<protein>
    <submittedName>
        <fullName evidence="4">Putative reverse transcriptase domain-containing protein</fullName>
    </submittedName>
</protein>
<dbReference type="GO" id="GO:0003964">
    <property type="term" value="F:RNA-directed DNA polymerase activity"/>
    <property type="evidence" value="ECO:0007669"/>
    <property type="project" value="UniProtKB-KW"/>
</dbReference>
<keyword evidence="1" id="KW-0863">Zinc-finger</keyword>
<evidence type="ECO:0000313" key="4">
    <source>
        <dbReference type="EMBL" id="GFA38002.1"/>
    </source>
</evidence>
<comment type="caution">
    <text evidence="4">The sequence shown here is derived from an EMBL/GenBank/DDBJ whole genome shotgun (WGS) entry which is preliminary data.</text>
</comment>
<dbReference type="InterPro" id="IPR036875">
    <property type="entry name" value="Znf_CCHC_sf"/>
</dbReference>
<keyword evidence="4" id="KW-0808">Transferase</keyword>
<dbReference type="SMART" id="SM00343">
    <property type="entry name" value="ZnF_C2HC"/>
    <property type="match status" value="2"/>
</dbReference>
<dbReference type="GO" id="GO:0003676">
    <property type="term" value="F:nucleic acid binding"/>
    <property type="evidence" value="ECO:0007669"/>
    <property type="project" value="InterPro"/>
</dbReference>
<reference evidence="4" key="1">
    <citation type="journal article" date="2019" name="Sci. Rep.">
        <title>Draft genome of Tanacetum cinerariifolium, the natural source of mosquito coil.</title>
        <authorList>
            <person name="Yamashiro T."/>
            <person name="Shiraishi A."/>
            <person name="Satake H."/>
            <person name="Nakayama K."/>
        </authorList>
    </citation>
    <scope>NUCLEOTIDE SEQUENCE</scope>
</reference>
<keyword evidence="1" id="KW-0479">Metal-binding</keyword>
<evidence type="ECO:0000256" key="2">
    <source>
        <dbReference type="SAM" id="MobiDB-lite"/>
    </source>
</evidence>
<keyword evidence="4" id="KW-0695">RNA-directed DNA polymerase</keyword>
<dbReference type="InterPro" id="IPR001878">
    <property type="entry name" value="Znf_CCHC"/>
</dbReference>
<keyword evidence="1" id="KW-0862">Zinc</keyword>
<dbReference type="SUPFAM" id="SSF57756">
    <property type="entry name" value="Retrovirus zinc finger-like domains"/>
    <property type="match status" value="1"/>
</dbReference>
<proteinExistence type="predicted"/>
<dbReference type="PROSITE" id="PS50158">
    <property type="entry name" value="ZF_CCHC"/>
    <property type="match status" value="1"/>
</dbReference>
<dbReference type="GO" id="GO:0008270">
    <property type="term" value="F:zinc ion binding"/>
    <property type="evidence" value="ECO:0007669"/>
    <property type="project" value="UniProtKB-KW"/>
</dbReference>
<feature type="region of interest" description="Disordered" evidence="2">
    <location>
        <begin position="1"/>
        <end position="22"/>
    </location>
</feature>
<evidence type="ECO:0000259" key="3">
    <source>
        <dbReference type="PROSITE" id="PS50158"/>
    </source>
</evidence>
<feature type="domain" description="CCHC-type" evidence="3">
    <location>
        <begin position="87"/>
        <end position="102"/>
    </location>
</feature>
<dbReference type="EMBL" id="BKCJ010414070">
    <property type="protein sequence ID" value="GFA38002.1"/>
    <property type="molecule type" value="Genomic_DNA"/>
</dbReference>
<evidence type="ECO:0000256" key="1">
    <source>
        <dbReference type="PROSITE-ProRule" id="PRU00047"/>
    </source>
</evidence>
<gene>
    <name evidence="4" type="ORF">Tci_609974</name>
</gene>